<accession>A0ABV7PAF8</accession>
<keyword evidence="2" id="KW-1185">Reference proteome</keyword>
<dbReference type="EMBL" id="JBHRWK010000125">
    <property type="protein sequence ID" value="MFC3456124.1"/>
    <property type="molecule type" value="Genomic_DNA"/>
</dbReference>
<feature type="non-terminal residue" evidence="1">
    <location>
        <position position="580"/>
    </location>
</feature>
<sequence>MSESSTGGSDAISGMLSDDLLEGQHEMTTVLRPERLARPVDVGDSEALLAEIARLCQTWGGAGQPLLPVCDGKMPSPYQRMLEVEQIDGVGGLQDAAVELPFRVEARHLGDYPVLMVAANEPRDQWRPIEICDLDCADPWAPIYAVVLGTLPEVPDRELGEAANLREDLQFDDVVPVRRVQVTGSLDDLAARAINREVITPRQLANMFLSSGLNPDASFLGEGQKVIPQPRLTQRSAGPNLVVVVSKDSVEDMALLWNLRAAHGDRRVLPIGLPVEEVTGEALQFLQAPGRATMFGLGGGRIHLVSYSVPVSRLRDLVALSAGARAVAYEDILTCGPAPGRPRSHLGTWQEGRTRLVPFSDSDREVLRHTADSLRPVPLVLDVMVVDSRFPADPTMRGTDFWGRFQAGAAQVSPLQLNRRETVEVVWPSSWTCLAAVAQTRGLDVRQSQPGLAAATLIRALGDTNHIWWLSHHGLIALIYELAERSGMAWWKKRWTDTLQQLREAGSDPGTLENAATLLGRDDPGVAPPGEGRAYAFDRFRAVLGTEVVPGSRTPGFMPRGRGLDDSLCGFRGVFGSRVS</sequence>
<evidence type="ECO:0000313" key="1">
    <source>
        <dbReference type="EMBL" id="MFC3456124.1"/>
    </source>
</evidence>
<organism evidence="1 2">
    <name type="scientific">Amycolatopsis speibonae</name>
    <dbReference type="NCBI Taxonomy" id="1450224"/>
    <lineage>
        <taxon>Bacteria</taxon>
        <taxon>Bacillati</taxon>
        <taxon>Actinomycetota</taxon>
        <taxon>Actinomycetes</taxon>
        <taxon>Pseudonocardiales</taxon>
        <taxon>Pseudonocardiaceae</taxon>
        <taxon>Amycolatopsis</taxon>
    </lineage>
</organism>
<gene>
    <name evidence="1" type="ORF">ACFOSH_42420</name>
</gene>
<comment type="caution">
    <text evidence="1">The sequence shown here is derived from an EMBL/GenBank/DDBJ whole genome shotgun (WGS) entry which is preliminary data.</text>
</comment>
<dbReference type="Proteomes" id="UP001595645">
    <property type="component" value="Unassembled WGS sequence"/>
</dbReference>
<protein>
    <recommendedName>
        <fullName evidence="3">DUF4253 domain-containing protein</fullName>
    </recommendedName>
</protein>
<evidence type="ECO:0008006" key="3">
    <source>
        <dbReference type="Google" id="ProtNLM"/>
    </source>
</evidence>
<proteinExistence type="predicted"/>
<evidence type="ECO:0000313" key="2">
    <source>
        <dbReference type="Proteomes" id="UP001595645"/>
    </source>
</evidence>
<dbReference type="RefSeq" id="WP_378247200.1">
    <property type="nucleotide sequence ID" value="NZ_JBHRWK010000125.1"/>
</dbReference>
<name>A0ABV7PAF8_9PSEU</name>
<reference evidence="2" key="1">
    <citation type="journal article" date="2019" name="Int. J. Syst. Evol. Microbiol.">
        <title>The Global Catalogue of Microorganisms (GCM) 10K type strain sequencing project: providing services to taxonomists for standard genome sequencing and annotation.</title>
        <authorList>
            <consortium name="The Broad Institute Genomics Platform"/>
            <consortium name="The Broad Institute Genome Sequencing Center for Infectious Disease"/>
            <person name="Wu L."/>
            <person name="Ma J."/>
        </authorList>
    </citation>
    <scope>NUCLEOTIDE SEQUENCE [LARGE SCALE GENOMIC DNA]</scope>
    <source>
        <strain evidence="2">CGMCC 4.7676</strain>
    </source>
</reference>